<organism evidence="2 3">
    <name type="scientific">Rhodocollybia butyracea</name>
    <dbReference type="NCBI Taxonomy" id="206335"/>
    <lineage>
        <taxon>Eukaryota</taxon>
        <taxon>Fungi</taxon>
        <taxon>Dikarya</taxon>
        <taxon>Basidiomycota</taxon>
        <taxon>Agaricomycotina</taxon>
        <taxon>Agaricomycetes</taxon>
        <taxon>Agaricomycetidae</taxon>
        <taxon>Agaricales</taxon>
        <taxon>Marasmiineae</taxon>
        <taxon>Omphalotaceae</taxon>
        <taxon>Rhodocollybia</taxon>
    </lineage>
</organism>
<dbReference type="Proteomes" id="UP000772434">
    <property type="component" value="Unassembled WGS sequence"/>
</dbReference>
<proteinExistence type="predicted"/>
<protein>
    <submittedName>
        <fullName evidence="2">Uncharacterized protein</fullName>
    </submittedName>
</protein>
<feature type="compositionally biased region" description="Basic and acidic residues" evidence="1">
    <location>
        <begin position="50"/>
        <end position="78"/>
    </location>
</feature>
<dbReference type="AlphaFoldDB" id="A0A9P5P3N9"/>
<reference evidence="2" key="1">
    <citation type="submission" date="2020-11" db="EMBL/GenBank/DDBJ databases">
        <authorList>
            <consortium name="DOE Joint Genome Institute"/>
            <person name="Ahrendt S."/>
            <person name="Riley R."/>
            <person name="Andreopoulos W."/>
            <person name="Labutti K."/>
            <person name="Pangilinan J."/>
            <person name="Ruiz-Duenas F.J."/>
            <person name="Barrasa J.M."/>
            <person name="Sanchez-Garcia M."/>
            <person name="Camarero S."/>
            <person name="Miyauchi S."/>
            <person name="Serrano A."/>
            <person name="Linde D."/>
            <person name="Babiker R."/>
            <person name="Drula E."/>
            <person name="Ayuso-Fernandez I."/>
            <person name="Pacheco R."/>
            <person name="Padilla G."/>
            <person name="Ferreira P."/>
            <person name="Barriuso J."/>
            <person name="Kellner H."/>
            <person name="Castanera R."/>
            <person name="Alfaro M."/>
            <person name="Ramirez L."/>
            <person name="Pisabarro A.G."/>
            <person name="Kuo A."/>
            <person name="Tritt A."/>
            <person name="Lipzen A."/>
            <person name="He G."/>
            <person name="Yan M."/>
            <person name="Ng V."/>
            <person name="Cullen D."/>
            <person name="Martin F."/>
            <person name="Rosso M.-N."/>
            <person name="Henrissat B."/>
            <person name="Hibbett D."/>
            <person name="Martinez A.T."/>
            <person name="Grigoriev I.V."/>
        </authorList>
    </citation>
    <scope>NUCLEOTIDE SEQUENCE</scope>
    <source>
        <strain evidence="2">AH 40177</strain>
    </source>
</reference>
<accession>A0A9P5P3N9</accession>
<evidence type="ECO:0000256" key="1">
    <source>
        <dbReference type="SAM" id="MobiDB-lite"/>
    </source>
</evidence>
<keyword evidence="3" id="KW-1185">Reference proteome</keyword>
<gene>
    <name evidence="2" type="ORF">BDP27DRAFT_1433375</name>
</gene>
<evidence type="ECO:0000313" key="3">
    <source>
        <dbReference type="Proteomes" id="UP000772434"/>
    </source>
</evidence>
<sequence>MPLNKGKSWAPLTPKSKEMKDILDEYFHCETESEDEDALKEHDRYLEKRRERELEKQAQEFQRKKEAAAAREKAKAEELNDENDAWEWDGEARMSRLLDKCPSTGEHVWNGRYTQLMPGGKWVEGVLEKCSETGMYIWAGKGPRLLEQQPRPIPLAGDYVPRITLNTLRRVTRA</sequence>
<comment type="caution">
    <text evidence="2">The sequence shown here is derived from an EMBL/GenBank/DDBJ whole genome shotgun (WGS) entry which is preliminary data.</text>
</comment>
<dbReference type="EMBL" id="JADNRY010000420">
    <property type="protein sequence ID" value="KAF9056863.1"/>
    <property type="molecule type" value="Genomic_DNA"/>
</dbReference>
<feature type="region of interest" description="Disordered" evidence="1">
    <location>
        <begin position="50"/>
        <end position="84"/>
    </location>
</feature>
<evidence type="ECO:0000313" key="2">
    <source>
        <dbReference type="EMBL" id="KAF9056863.1"/>
    </source>
</evidence>
<name>A0A9P5P3N9_9AGAR</name>